<gene>
    <name evidence="2" type="ORF">J437_LFUL006534</name>
</gene>
<dbReference type="Proteomes" id="UP000792457">
    <property type="component" value="Unassembled WGS sequence"/>
</dbReference>
<reference evidence="2" key="1">
    <citation type="submission" date="2013-04" db="EMBL/GenBank/DDBJ databases">
        <authorList>
            <person name="Qu J."/>
            <person name="Murali S.C."/>
            <person name="Bandaranaike D."/>
            <person name="Bellair M."/>
            <person name="Blankenburg K."/>
            <person name="Chao H."/>
            <person name="Dinh H."/>
            <person name="Doddapaneni H."/>
            <person name="Downs B."/>
            <person name="Dugan-Rocha S."/>
            <person name="Elkadiri S."/>
            <person name="Gnanaolivu R.D."/>
            <person name="Hernandez B."/>
            <person name="Javaid M."/>
            <person name="Jayaseelan J.C."/>
            <person name="Lee S."/>
            <person name="Li M."/>
            <person name="Ming W."/>
            <person name="Munidasa M."/>
            <person name="Muniz J."/>
            <person name="Nguyen L."/>
            <person name="Ongeri F."/>
            <person name="Osuji N."/>
            <person name="Pu L.-L."/>
            <person name="Puazo M."/>
            <person name="Qu C."/>
            <person name="Quiroz J."/>
            <person name="Raj R."/>
            <person name="Weissenberger G."/>
            <person name="Xin Y."/>
            <person name="Zou X."/>
            <person name="Han Y."/>
            <person name="Richards S."/>
            <person name="Worley K."/>
            <person name="Muzny D."/>
            <person name="Gibbs R."/>
        </authorList>
    </citation>
    <scope>NUCLEOTIDE SEQUENCE</scope>
    <source>
        <strain evidence="2">Sampled in the wild</strain>
    </source>
</reference>
<keyword evidence="3" id="KW-1185">Reference proteome</keyword>
<dbReference type="SUPFAM" id="SSF47986">
    <property type="entry name" value="DEATH domain"/>
    <property type="match status" value="1"/>
</dbReference>
<dbReference type="InterPro" id="IPR011029">
    <property type="entry name" value="DEATH-like_dom_sf"/>
</dbReference>
<dbReference type="CDD" id="cd01670">
    <property type="entry name" value="Death"/>
    <property type="match status" value="1"/>
</dbReference>
<dbReference type="Pfam" id="PF00531">
    <property type="entry name" value="Death"/>
    <property type="match status" value="1"/>
</dbReference>
<dbReference type="EMBL" id="KZ308836">
    <property type="protein sequence ID" value="KAG8234646.1"/>
    <property type="molecule type" value="Genomic_DNA"/>
</dbReference>
<dbReference type="OrthoDB" id="8176669at2759"/>
<dbReference type="GO" id="GO:0007165">
    <property type="term" value="P:signal transduction"/>
    <property type="evidence" value="ECO:0007669"/>
    <property type="project" value="InterPro"/>
</dbReference>
<dbReference type="InterPro" id="IPR000488">
    <property type="entry name" value="Death_dom"/>
</dbReference>
<evidence type="ECO:0000259" key="1">
    <source>
        <dbReference type="PROSITE" id="PS50017"/>
    </source>
</evidence>
<sequence length="183" mass="21067">MKNSSVGDMYHEIMESNCDSTVLNKKGFDSLKNSLEFEVNSARTLYYICDVKELMLVLKKRALPEAVEKTAFESILKFIKPTKCNEMRARPALNELPFPVMDLIATKIGHGWIDLSRYLDLPDYDIDEIETRYPNQLKQRAYQALLRFSREGRSGDEMRGKLLYALTKAENYCPADGPKLEID</sequence>
<name>A0A8K0KG97_LADFU</name>
<comment type="caution">
    <text evidence="2">The sequence shown here is derived from an EMBL/GenBank/DDBJ whole genome shotgun (WGS) entry which is preliminary data.</text>
</comment>
<protein>
    <recommendedName>
        <fullName evidence="1">Death domain-containing protein</fullName>
    </recommendedName>
</protein>
<evidence type="ECO:0000313" key="2">
    <source>
        <dbReference type="EMBL" id="KAG8234646.1"/>
    </source>
</evidence>
<evidence type="ECO:0000313" key="3">
    <source>
        <dbReference type="Proteomes" id="UP000792457"/>
    </source>
</evidence>
<proteinExistence type="predicted"/>
<accession>A0A8K0KG97</accession>
<reference evidence="2" key="2">
    <citation type="submission" date="2017-10" db="EMBL/GenBank/DDBJ databases">
        <title>Ladona fulva Genome sequencing and assembly.</title>
        <authorList>
            <person name="Murali S."/>
            <person name="Richards S."/>
            <person name="Bandaranaike D."/>
            <person name="Bellair M."/>
            <person name="Blankenburg K."/>
            <person name="Chao H."/>
            <person name="Dinh H."/>
            <person name="Doddapaneni H."/>
            <person name="Dugan-Rocha S."/>
            <person name="Elkadiri S."/>
            <person name="Gnanaolivu R."/>
            <person name="Hernandez B."/>
            <person name="Skinner E."/>
            <person name="Javaid M."/>
            <person name="Lee S."/>
            <person name="Li M."/>
            <person name="Ming W."/>
            <person name="Munidasa M."/>
            <person name="Muniz J."/>
            <person name="Nguyen L."/>
            <person name="Hughes D."/>
            <person name="Osuji N."/>
            <person name="Pu L.-L."/>
            <person name="Puazo M."/>
            <person name="Qu C."/>
            <person name="Quiroz J."/>
            <person name="Raj R."/>
            <person name="Weissenberger G."/>
            <person name="Xin Y."/>
            <person name="Zou X."/>
            <person name="Han Y."/>
            <person name="Worley K."/>
            <person name="Muzny D."/>
            <person name="Gibbs R."/>
        </authorList>
    </citation>
    <scope>NUCLEOTIDE SEQUENCE</scope>
    <source>
        <strain evidence="2">Sampled in the wild</strain>
    </source>
</reference>
<dbReference type="PROSITE" id="PS50017">
    <property type="entry name" value="DEATH_DOMAIN"/>
    <property type="match status" value="1"/>
</dbReference>
<dbReference type="AlphaFoldDB" id="A0A8K0KG97"/>
<organism evidence="2 3">
    <name type="scientific">Ladona fulva</name>
    <name type="common">Scarce chaser dragonfly</name>
    <name type="synonym">Libellula fulva</name>
    <dbReference type="NCBI Taxonomy" id="123851"/>
    <lineage>
        <taxon>Eukaryota</taxon>
        <taxon>Metazoa</taxon>
        <taxon>Ecdysozoa</taxon>
        <taxon>Arthropoda</taxon>
        <taxon>Hexapoda</taxon>
        <taxon>Insecta</taxon>
        <taxon>Pterygota</taxon>
        <taxon>Palaeoptera</taxon>
        <taxon>Odonata</taxon>
        <taxon>Epiprocta</taxon>
        <taxon>Anisoptera</taxon>
        <taxon>Libelluloidea</taxon>
        <taxon>Libellulidae</taxon>
        <taxon>Ladona</taxon>
    </lineage>
</organism>
<dbReference type="Gene3D" id="1.10.533.10">
    <property type="entry name" value="Death Domain, Fas"/>
    <property type="match status" value="1"/>
</dbReference>
<feature type="domain" description="Death" evidence="1">
    <location>
        <begin position="97"/>
        <end position="170"/>
    </location>
</feature>